<evidence type="ECO:0000259" key="1">
    <source>
        <dbReference type="Pfam" id="PF13391"/>
    </source>
</evidence>
<protein>
    <recommendedName>
        <fullName evidence="1">HNH nuclease domain-containing protein</fullName>
    </recommendedName>
</protein>
<dbReference type="Proteomes" id="UP000464507">
    <property type="component" value="Chromosome"/>
</dbReference>
<dbReference type="RefSeq" id="WP_202614218.1">
    <property type="nucleotide sequence ID" value="NZ_CP017146.1"/>
</dbReference>
<dbReference type="EMBL" id="CP017146">
    <property type="protein sequence ID" value="QHO70341.1"/>
    <property type="molecule type" value="Genomic_DNA"/>
</dbReference>
<organism evidence="2 3">
    <name type="scientific">Marisediminicola antarctica</name>
    <dbReference type="NCBI Taxonomy" id="674079"/>
    <lineage>
        <taxon>Bacteria</taxon>
        <taxon>Bacillati</taxon>
        <taxon>Actinomycetota</taxon>
        <taxon>Actinomycetes</taxon>
        <taxon>Micrococcales</taxon>
        <taxon>Microbacteriaceae</taxon>
        <taxon>Marisediminicola</taxon>
    </lineage>
</organism>
<sequence>MPDSPPAATNWIVASNLNTFDSDAAFAVHPEIDWSETASAHIHVGDTVYLYGTAPVSALTHECRVVETGIPFDRVIDDREFWRKEGALLSRNTRSWMRLRLVHTFSPDERGLLSLARLRDNGLRSAPQGRVRVPGGTVNLIAAALRSSYLSDDLMAESADVDGAEVDKFREAIEHEQYGVSDRYATSKSRGSAQRAFAEAVKRNYGYRCAITGISTRAFLVASHIVPWAEDESIRLDPSNGICLSTLVDRAFDTGFLSISGHLRVVVDRERVARDPALEAVLVPLDGKLLEAPSAAPPRPEHLARRRAGGIRFN</sequence>
<evidence type="ECO:0000313" key="2">
    <source>
        <dbReference type="EMBL" id="QHO70341.1"/>
    </source>
</evidence>
<evidence type="ECO:0000313" key="3">
    <source>
        <dbReference type="Proteomes" id="UP000464507"/>
    </source>
</evidence>
<accession>A0A7L5AMJ0</accession>
<name>A0A7L5AMJ0_9MICO</name>
<proteinExistence type="predicted"/>
<dbReference type="InterPro" id="IPR003615">
    <property type="entry name" value="HNH_nuc"/>
</dbReference>
<keyword evidence="3" id="KW-1185">Reference proteome</keyword>
<feature type="domain" description="HNH nuclease" evidence="1">
    <location>
        <begin position="209"/>
        <end position="259"/>
    </location>
</feature>
<dbReference type="Pfam" id="PF13391">
    <property type="entry name" value="HNH_2"/>
    <property type="match status" value="1"/>
</dbReference>
<reference evidence="2 3" key="1">
    <citation type="submission" date="2016-09" db="EMBL/GenBank/DDBJ databases">
        <title>Complete genome sequence of microbes from the polar regions.</title>
        <authorList>
            <person name="Liao L."/>
            <person name="Chen B."/>
        </authorList>
    </citation>
    <scope>NUCLEOTIDE SEQUENCE [LARGE SCALE GENOMIC DNA]</scope>
    <source>
        <strain evidence="2 3">ZS314</strain>
    </source>
</reference>
<gene>
    <name evidence="2" type="ORF">BHD05_12475</name>
</gene>
<dbReference type="KEGG" id="mant:BHD05_12475"/>
<dbReference type="AlphaFoldDB" id="A0A7L5AMJ0"/>